<comment type="similarity">
    <text evidence="3">Belongs to the flavin monoamine oxidase family.</text>
</comment>
<feature type="domain" description="Amine oxidase" evidence="15">
    <location>
        <begin position="21"/>
        <end position="439"/>
    </location>
</feature>
<dbReference type="GO" id="GO:0005741">
    <property type="term" value="C:mitochondrial outer membrane"/>
    <property type="evidence" value="ECO:0007669"/>
    <property type="project" value="UniProtKB-SubCell"/>
</dbReference>
<evidence type="ECO:0000256" key="2">
    <source>
        <dbReference type="ARBA" id="ARBA00004362"/>
    </source>
</evidence>
<dbReference type="InterPro" id="IPR036188">
    <property type="entry name" value="FAD/NAD-bd_sf"/>
</dbReference>
<evidence type="ECO:0000256" key="4">
    <source>
        <dbReference type="ARBA" id="ARBA00012804"/>
    </source>
</evidence>
<evidence type="ECO:0000256" key="1">
    <source>
        <dbReference type="ARBA" id="ARBA00001974"/>
    </source>
</evidence>
<keyword evidence="6 14" id="KW-0812">Transmembrane</keyword>
<dbReference type="GO" id="GO:0050660">
    <property type="term" value="F:flavin adenine dinucleotide binding"/>
    <property type="evidence" value="ECO:0007669"/>
    <property type="project" value="TreeGrafter"/>
</dbReference>
<dbReference type="GO" id="GO:0097621">
    <property type="term" value="F:monoamine oxidase activity"/>
    <property type="evidence" value="ECO:0007669"/>
    <property type="project" value="UniProtKB-EC"/>
</dbReference>
<organism evidence="16 17">
    <name type="scientific">Junco hyemalis</name>
    <name type="common">Dark-eyed junco</name>
    <dbReference type="NCBI Taxonomy" id="40217"/>
    <lineage>
        <taxon>Eukaryota</taxon>
        <taxon>Metazoa</taxon>
        <taxon>Chordata</taxon>
        <taxon>Craniata</taxon>
        <taxon>Vertebrata</taxon>
        <taxon>Euteleostomi</taxon>
        <taxon>Archelosauria</taxon>
        <taxon>Archosauria</taxon>
        <taxon>Dinosauria</taxon>
        <taxon>Saurischia</taxon>
        <taxon>Theropoda</taxon>
        <taxon>Coelurosauria</taxon>
        <taxon>Aves</taxon>
        <taxon>Neognathae</taxon>
        <taxon>Neoaves</taxon>
        <taxon>Telluraves</taxon>
        <taxon>Australaves</taxon>
        <taxon>Passeriformes</taxon>
        <taxon>Passerellidae</taxon>
        <taxon>Junco</taxon>
    </lineage>
</organism>
<dbReference type="Pfam" id="PF01593">
    <property type="entry name" value="Amino_oxidase"/>
    <property type="match status" value="1"/>
</dbReference>
<proteinExistence type="inferred from homology"/>
<evidence type="ECO:0000256" key="9">
    <source>
        <dbReference type="ARBA" id="ARBA00022989"/>
    </source>
</evidence>
<evidence type="ECO:0000256" key="8">
    <source>
        <dbReference type="ARBA" id="ARBA00022827"/>
    </source>
</evidence>
<sequence length="509" mass="57578">MAAFLPDQCIILVRGGIFMLLTESGLNVVLLEANDRVGGRTFTVRNKQVKYVDLGGAYVGPTQNRLLRLSKELGIETYKVNEVEHLIHHVKGKSYTFKGPFPPMWNPLAYLDYNNLWRTMDEMGKEIPSEAPWKAPRAEEWDKMTMQDFIDKVCWTKAAKSFATLFVNVDVTSEPHEVSALWFLWYVKQCGGTARIFSTTNGGQERKFVGGSGQISEKMMERLGGRVRLRKPVVRIDQSGDSVIVETLDHELYEAKYVISAIPPALCLKIHFNPPLPPMRNQLINRIPMGSVIKCIVYYKETFWRKKGYCGTMIIEDEEAAIGLTLDDTKPDGSFPAIIGFILARKCRRLTALEIWVEFNELISVLQPVHYEEKNWCEEQYSGGCYTAYFPPGIMTQYGRIIRQPIGRIYFAGTETATEWSGYMEGAVQAGERAAREILFAMRKIPDSEIWKPEPESVDVPALPITTTFWERNLPSVPGLLKLIGFSTFLTSVAAAGLLAYKKGLLVRN</sequence>
<accession>A0A8C5JC78</accession>
<keyword evidence="8" id="KW-0274">FAD</keyword>
<dbReference type="InterPro" id="IPR050703">
    <property type="entry name" value="Flavin_MAO"/>
</dbReference>
<feature type="transmembrane region" description="Helical" evidence="14">
    <location>
        <begin position="480"/>
        <end position="501"/>
    </location>
</feature>
<evidence type="ECO:0000256" key="13">
    <source>
        <dbReference type="ARBA" id="ARBA00048448"/>
    </source>
</evidence>
<evidence type="ECO:0000256" key="14">
    <source>
        <dbReference type="SAM" id="Phobius"/>
    </source>
</evidence>
<name>A0A8C5JC78_JUNHY</name>
<evidence type="ECO:0000256" key="12">
    <source>
        <dbReference type="ARBA" id="ARBA00023136"/>
    </source>
</evidence>
<evidence type="ECO:0000256" key="6">
    <source>
        <dbReference type="ARBA" id="ARBA00022692"/>
    </source>
</evidence>
<dbReference type="AlphaFoldDB" id="A0A8C5JC78"/>
<evidence type="ECO:0000256" key="10">
    <source>
        <dbReference type="ARBA" id="ARBA00023002"/>
    </source>
</evidence>
<protein>
    <recommendedName>
        <fullName evidence="4">monoamine oxidase</fullName>
        <ecNumber evidence="4">1.4.3.4</ecNumber>
    </recommendedName>
</protein>
<keyword evidence="11" id="KW-0496">Mitochondrion</keyword>
<evidence type="ECO:0000313" key="17">
    <source>
        <dbReference type="Proteomes" id="UP000694408"/>
    </source>
</evidence>
<dbReference type="Gene3D" id="1.10.405.10">
    <property type="entry name" value="Guanine Nucleotide Dissociation Inhibitor, domain 1"/>
    <property type="match status" value="1"/>
</dbReference>
<dbReference type="GO" id="GO:0008131">
    <property type="term" value="F:primary methylamine oxidase activity"/>
    <property type="evidence" value="ECO:0007669"/>
    <property type="project" value="TreeGrafter"/>
</dbReference>
<evidence type="ECO:0000256" key="3">
    <source>
        <dbReference type="ARBA" id="ARBA00005995"/>
    </source>
</evidence>
<dbReference type="Ensembl" id="ENSJHYT00000020609.1">
    <property type="protein sequence ID" value="ENSJHYP00000017087.1"/>
    <property type="gene ID" value="ENSJHYG00000012996.1"/>
</dbReference>
<keyword evidence="12 14" id="KW-0472">Membrane</keyword>
<dbReference type="Gene3D" id="6.10.250.130">
    <property type="match status" value="1"/>
</dbReference>
<keyword evidence="5" id="KW-0285">Flavoprotein</keyword>
<comment type="subcellular location">
    <subcellularLocation>
        <location evidence="2">Mitochondrion outer membrane</location>
        <topology evidence="2">Single-pass type IV membrane protein</topology>
        <orientation evidence="2">Cytoplasmic side</orientation>
    </subcellularLocation>
</comment>
<evidence type="ECO:0000256" key="11">
    <source>
        <dbReference type="ARBA" id="ARBA00023128"/>
    </source>
</evidence>
<comment type="catalytic activity">
    <reaction evidence="13">
        <text>a secondary aliphatic amine + O2 + H2O = a primary amine + an aldehyde + H2O2</text>
        <dbReference type="Rhea" id="RHEA:26414"/>
        <dbReference type="ChEBI" id="CHEBI:15377"/>
        <dbReference type="ChEBI" id="CHEBI:15379"/>
        <dbReference type="ChEBI" id="CHEBI:16240"/>
        <dbReference type="ChEBI" id="CHEBI:17478"/>
        <dbReference type="ChEBI" id="CHEBI:58855"/>
        <dbReference type="ChEBI" id="CHEBI:65296"/>
        <dbReference type="EC" id="1.4.3.4"/>
    </reaction>
</comment>
<dbReference type="Gene3D" id="3.90.660.10">
    <property type="match status" value="1"/>
</dbReference>
<evidence type="ECO:0000256" key="5">
    <source>
        <dbReference type="ARBA" id="ARBA00022630"/>
    </source>
</evidence>
<comment type="cofactor">
    <cofactor evidence="1">
        <name>FAD</name>
        <dbReference type="ChEBI" id="CHEBI:57692"/>
    </cofactor>
</comment>
<dbReference type="FunFam" id="1.10.405.10:FF:000005">
    <property type="entry name" value="Amine oxidase [flavin-containing]"/>
    <property type="match status" value="1"/>
</dbReference>
<dbReference type="InterPro" id="IPR002937">
    <property type="entry name" value="Amino_oxidase"/>
</dbReference>
<evidence type="ECO:0000313" key="16">
    <source>
        <dbReference type="Ensembl" id="ENSJHYP00000017087.1"/>
    </source>
</evidence>
<evidence type="ECO:0000256" key="7">
    <source>
        <dbReference type="ARBA" id="ARBA00022787"/>
    </source>
</evidence>
<dbReference type="EC" id="1.4.3.4" evidence="4"/>
<dbReference type="SUPFAM" id="SSF51905">
    <property type="entry name" value="FAD/NAD(P)-binding domain"/>
    <property type="match status" value="1"/>
</dbReference>
<evidence type="ECO:0000259" key="15">
    <source>
        <dbReference type="Pfam" id="PF01593"/>
    </source>
</evidence>
<reference evidence="16" key="2">
    <citation type="submission" date="2025-09" db="UniProtKB">
        <authorList>
            <consortium name="Ensembl"/>
        </authorList>
    </citation>
    <scope>IDENTIFICATION</scope>
</reference>
<dbReference type="PANTHER" id="PTHR43563">
    <property type="entry name" value="AMINE OXIDASE"/>
    <property type="match status" value="1"/>
</dbReference>
<keyword evidence="10" id="KW-0560">Oxidoreductase</keyword>
<dbReference type="GO" id="GO:0009308">
    <property type="term" value="P:amine metabolic process"/>
    <property type="evidence" value="ECO:0007669"/>
    <property type="project" value="UniProtKB-ARBA"/>
</dbReference>
<keyword evidence="7" id="KW-1000">Mitochondrion outer membrane</keyword>
<dbReference type="Gene3D" id="3.50.50.60">
    <property type="entry name" value="FAD/NAD(P)-binding domain"/>
    <property type="match status" value="1"/>
</dbReference>
<dbReference type="Proteomes" id="UP000694408">
    <property type="component" value="Unplaced"/>
</dbReference>
<keyword evidence="17" id="KW-1185">Reference proteome</keyword>
<keyword evidence="9 14" id="KW-1133">Transmembrane helix</keyword>
<reference evidence="16" key="1">
    <citation type="submission" date="2025-08" db="UniProtKB">
        <authorList>
            <consortium name="Ensembl"/>
        </authorList>
    </citation>
    <scope>IDENTIFICATION</scope>
</reference>
<dbReference type="PANTHER" id="PTHR43563:SF16">
    <property type="entry name" value="AMINE OXIDASE"/>
    <property type="match status" value="1"/>
</dbReference>
<dbReference type="SUPFAM" id="SSF54373">
    <property type="entry name" value="FAD-linked reductases, C-terminal domain"/>
    <property type="match status" value="1"/>
</dbReference>